<dbReference type="EMBL" id="FNEO01000001">
    <property type="protein sequence ID" value="SDJ11026.1"/>
    <property type="molecule type" value="Genomic_DNA"/>
</dbReference>
<dbReference type="PANTHER" id="PTHR21016:SF25">
    <property type="entry name" value="TM2 DOMAIN-CONTAINING PROTEIN DDB_G0277895-RELATED"/>
    <property type="match status" value="1"/>
</dbReference>
<dbReference type="GO" id="GO:0016020">
    <property type="term" value="C:membrane"/>
    <property type="evidence" value="ECO:0007669"/>
    <property type="project" value="UniProtKB-SubCell"/>
</dbReference>
<dbReference type="Proteomes" id="UP000321579">
    <property type="component" value="Unassembled WGS sequence"/>
</dbReference>
<dbReference type="RefSeq" id="WP_066324262.1">
    <property type="nucleotide sequence ID" value="NZ_BJVF01000001.1"/>
</dbReference>
<evidence type="ECO:0000259" key="6">
    <source>
        <dbReference type="Pfam" id="PF05154"/>
    </source>
</evidence>
<evidence type="ECO:0000313" key="11">
    <source>
        <dbReference type="Proteomes" id="UP000182367"/>
    </source>
</evidence>
<sequence>MEAQKVDMFIMTNAKFFESHHLNSIRDRLINLDDSKWPLISTLQLKDPTTSLIVSILAGSLGIDRFIIGDTGLGVGKLLTCGGFGIWAIIDWFMIQGATREKNMQKLQQFLY</sequence>
<evidence type="ECO:0000313" key="9">
    <source>
        <dbReference type="EMBL" id="SDJ11026.1"/>
    </source>
</evidence>
<evidence type="ECO:0000313" key="12">
    <source>
        <dbReference type="Proteomes" id="UP000321579"/>
    </source>
</evidence>
<evidence type="ECO:0000313" key="10">
    <source>
        <dbReference type="Proteomes" id="UP000093226"/>
    </source>
</evidence>
<protein>
    <submittedName>
        <fullName evidence="9">TM2 domain-containing protein</fullName>
    </submittedName>
</protein>
<comment type="subcellular location">
    <subcellularLocation>
        <location evidence="1">Membrane</location>
        <topology evidence="1">Multi-pass membrane protein</topology>
    </subcellularLocation>
</comment>
<evidence type="ECO:0000256" key="5">
    <source>
        <dbReference type="SAM" id="Phobius"/>
    </source>
</evidence>
<dbReference type="PANTHER" id="PTHR21016">
    <property type="entry name" value="BETA-AMYLOID BINDING PROTEIN-RELATED"/>
    <property type="match status" value="1"/>
</dbReference>
<evidence type="ECO:0000313" key="8">
    <source>
        <dbReference type="EMBL" id="OCB74696.1"/>
    </source>
</evidence>
<comment type="caution">
    <text evidence="8">The sequence shown here is derived from an EMBL/GenBank/DDBJ whole genome shotgun (WGS) entry which is preliminary data.</text>
</comment>
<keyword evidence="2 5" id="KW-0812">Transmembrane</keyword>
<dbReference type="Proteomes" id="UP000093226">
    <property type="component" value="Unassembled WGS sequence"/>
</dbReference>
<evidence type="ECO:0000256" key="4">
    <source>
        <dbReference type="ARBA" id="ARBA00023136"/>
    </source>
</evidence>
<evidence type="ECO:0000313" key="7">
    <source>
        <dbReference type="EMBL" id="GEL09325.1"/>
    </source>
</evidence>
<dbReference type="STRING" id="551990.SAMN05192550_1679"/>
<dbReference type="Proteomes" id="UP000182367">
    <property type="component" value="Unassembled WGS sequence"/>
</dbReference>
<accession>A0A1B9DYE6</accession>
<evidence type="ECO:0000256" key="1">
    <source>
        <dbReference type="ARBA" id="ARBA00004141"/>
    </source>
</evidence>
<evidence type="ECO:0000256" key="2">
    <source>
        <dbReference type="ARBA" id="ARBA00022692"/>
    </source>
</evidence>
<feature type="domain" description="TM2" evidence="6">
    <location>
        <begin position="46"/>
        <end position="93"/>
    </location>
</feature>
<dbReference type="EMBL" id="BJVF01000001">
    <property type="protein sequence ID" value="GEL09325.1"/>
    <property type="molecule type" value="Genomic_DNA"/>
</dbReference>
<reference evidence="10" key="1">
    <citation type="submission" date="2016-03" db="EMBL/GenBank/DDBJ databases">
        <title>Draft genome sequence of Paenibacillus glacialis DSM 22343.</title>
        <authorList>
            <person name="Shin S.-K."/>
            <person name="Yi H."/>
        </authorList>
    </citation>
    <scope>NUCLEOTIDE SEQUENCE [LARGE SCALE GENOMIC DNA]</scope>
    <source>
        <strain evidence="10">NBRC 105008</strain>
    </source>
</reference>
<dbReference type="EMBL" id="LVEO01000002">
    <property type="protein sequence ID" value="OCB74696.1"/>
    <property type="molecule type" value="Genomic_DNA"/>
</dbReference>
<dbReference type="InterPro" id="IPR050932">
    <property type="entry name" value="TM2D1-3-like"/>
</dbReference>
<reference evidence="7 12" key="4">
    <citation type="submission" date="2019-07" db="EMBL/GenBank/DDBJ databases">
        <title>Whole genome shotgun sequence of Flavobacterium glycines NBRC 105008.</title>
        <authorList>
            <person name="Hosoyama A."/>
            <person name="Uohara A."/>
            <person name="Ohji S."/>
            <person name="Ichikawa N."/>
        </authorList>
    </citation>
    <scope>NUCLEOTIDE SEQUENCE [LARGE SCALE GENOMIC DNA]</scope>
    <source>
        <strain evidence="7 12">NBRC 105008</strain>
    </source>
</reference>
<reference evidence="8" key="2">
    <citation type="submission" date="2016-03" db="EMBL/GenBank/DDBJ databases">
        <authorList>
            <person name="Ploux O."/>
        </authorList>
    </citation>
    <scope>NUCLEOTIDE SEQUENCE</scope>
    <source>
        <strain evidence="8">NBRC 105008</strain>
    </source>
</reference>
<keyword evidence="4 5" id="KW-0472">Membrane</keyword>
<organism evidence="8 10">
    <name type="scientific">Flavobacterium glycines</name>
    <dbReference type="NCBI Taxonomy" id="551990"/>
    <lineage>
        <taxon>Bacteria</taxon>
        <taxon>Pseudomonadati</taxon>
        <taxon>Bacteroidota</taxon>
        <taxon>Flavobacteriia</taxon>
        <taxon>Flavobacteriales</taxon>
        <taxon>Flavobacteriaceae</taxon>
        <taxon>Flavobacterium</taxon>
    </lineage>
</organism>
<proteinExistence type="predicted"/>
<feature type="transmembrane region" description="Helical" evidence="5">
    <location>
        <begin position="74"/>
        <end position="95"/>
    </location>
</feature>
<keyword evidence="11" id="KW-1185">Reference proteome</keyword>
<name>A0A1B9DYE6_9FLAO</name>
<gene>
    <name evidence="8" type="ORF">FBGL_01635</name>
    <name evidence="7" type="ORF">FGL01_00640</name>
    <name evidence="9" type="ORF">SAMN05192550_1679</name>
</gene>
<dbReference type="InterPro" id="IPR007829">
    <property type="entry name" value="TM2"/>
</dbReference>
<evidence type="ECO:0000256" key="3">
    <source>
        <dbReference type="ARBA" id="ARBA00022989"/>
    </source>
</evidence>
<keyword evidence="3 5" id="KW-1133">Transmembrane helix</keyword>
<dbReference type="OrthoDB" id="9816361at2"/>
<dbReference type="Pfam" id="PF05154">
    <property type="entry name" value="TM2"/>
    <property type="match status" value="1"/>
</dbReference>
<reference evidence="9 11" key="3">
    <citation type="submission" date="2016-10" db="EMBL/GenBank/DDBJ databases">
        <authorList>
            <person name="Varghese N."/>
            <person name="Submissions S."/>
        </authorList>
    </citation>
    <scope>NUCLEOTIDE SEQUENCE [LARGE SCALE GENOMIC DNA]</scope>
    <source>
        <strain evidence="9 11">Gm-149</strain>
    </source>
</reference>
<dbReference type="AlphaFoldDB" id="A0A1B9DYE6"/>